<dbReference type="Proteomes" id="UP001388366">
    <property type="component" value="Unassembled WGS sequence"/>
</dbReference>
<comment type="caution">
    <text evidence="2">The sequence shown here is derived from an EMBL/GenBank/DDBJ whole genome shotgun (WGS) entry which is preliminary data.</text>
</comment>
<dbReference type="RefSeq" id="WP_342883651.1">
    <property type="nucleotide sequence ID" value="NZ_JBBMQU010000009.1"/>
</dbReference>
<evidence type="ECO:0000256" key="1">
    <source>
        <dbReference type="SAM" id="SignalP"/>
    </source>
</evidence>
<feature type="signal peptide" evidence="1">
    <location>
        <begin position="1"/>
        <end position="21"/>
    </location>
</feature>
<organism evidence="2 3">
    <name type="scientific">Pseudoalteromonas neustonica</name>
    <dbReference type="NCBI Taxonomy" id="1840331"/>
    <lineage>
        <taxon>Bacteria</taxon>
        <taxon>Pseudomonadati</taxon>
        <taxon>Pseudomonadota</taxon>
        <taxon>Gammaproteobacteria</taxon>
        <taxon>Alteromonadales</taxon>
        <taxon>Pseudoalteromonadaceae</taxon>
        <taxon>Pseudoalteromonas</taxon>
    </lineage>
</organism>
<accession>A0ABU9U0F9</accession>
<protein>
    <submittedName>
        <fullName evidence="2">DUF4124 domain-containing protein</fullName>
    </submittedName>
</protein>
<gene>
    <name evidence="2" type="ORF">WNY63_07300</name>
</gene>
<dbReference type="EMBL" id="JBBMQU010000009">
    <property type="protein sequence ID" value="MEM5550531.1"/>
    <property type="molecule type" value="Genomic_DNA"/>
</dbReference>
<sequence length="158" mass="18380">MKSPAIFFIFFIVLFTSSLIANDTHYYKCITDKVTTFSQFPCSGQATQHKVTTVNVADSSKIDHTKSLNALEREQIVRNLHSEIRSVKHTLAILSRKRDTAEYNQQERLTRLMSDDDKKHTAKDIKKQIKRIDKTYAKKKKSTEKKLAALEKKLKRYE</sequence>
<keyword evidence="3" id="KW-1185">Reference proteome</keyword>
<feature type="chain" id="PRO_5045610973" evidence="1">
    <location>
        <begin position="22"/>
        <end position="158"/>
    </location>
</feature>
<proteinExistence type="predicted"/>
<name>A0ABU9U0F9_9GAMM</name>
<reference evidence="2 3" key="1">
    <citation type="submission" date="2024-03" db="EMBL/GenBank/DDBJ databases">
        <title>Community enrichment and isolation of bacterial strains for fucoidan degradation.</title>
        <authorList>
            <person name="Sichert A."/>
        </authorList>
    </citation>
    <scope>NUCLEOTIDE SEQUENCE [LARGE SCALE GENOMIC DNA]</scope>
    <source>
        <strain evidence="2 3">AS81</strain>
    </source>
</reference>
<evidence type="ECO:0000313" key="3">
    <source>
        <dbReference type="Proteomes" id="UP001388366"/>
    </source>
</evidence>
<evidence type="ECO:0000313" key="2">
    <source>
        <dbReference type="EMBL" id="MEM5550531.1"/>
    </source>
</evidence>
<keyword evidence="1" id="KW-0732">Signal</keyword>